<accession>A0A9W7W7W7</accession>
<evidence type="ECO:0000256" key="1">
    <source>
        <dbReference type="ARBA" id="ARBA00008535"/>
    </source>
</evidence>
<proteinExistence type="inferred from homology"/>
<evidence type="ECO:0000256" key="2">
    <source>
        <dbReference type="ARBA" id="ARBA00022741"/>
    </source>
</evidence>
<sequence length="418" mass="46608">MAACDKLQVILLGTTGSGKSASGNTILGKKAFKSFASTQSVTVSCQTATSKIYGTEVTLVDTPGWDCTRMSEDEVVEETQRAISNLHGPYSFLMVIPIGSYTPKEMTMLSKLCKCLGNGFFDYTSILFSKNDDLESKSFKQFLEEEGGILKSTIEKCGNRVHTWNNKDSLVDKKLIQKLLQDLTATQTMNAQPKDKKNPKQGLLNLNDMIGSSDTHVGICKNEDPLNQPMEPIRVLVLGIAGVGKTTSIKTLTGNNNQTDSRNAPVYKINESRTNIKFIDSIGFKDVEEVTKIISNVWSDATPGPHVIMIVIKVGRVTEATFQVTDRIHACLENSVAHTMILFTGKDDLEDRDIKEFIEESPQLKNLVEMHGNKFHALNNKDITDQVQVRCLQEKISHIYHQNNGDYIKEQRIHPYQK</sequence>
<dbReference type="SUPFAM" id="SSF52540">
    <property type="entry name" value="P-loop containing nucleoside triphosphate hydrolases"/>
    <property type="match status" value="2"/>
</dbReference>
<dbReference type="AlphaFoldDB" id="A0A9W7W7W7"/>
<dbReference type="Pfam" id="PF04548">
    <property type="entry name" value="AIG1"/>
    <property type="match status" value="2"/>
</dbReference>
<dbReference type="Proteomes" id="UP001059041">
    <property type="component" value="Unassembled WGS sequence"/>
</dbReference>
<dbReference type="OrthoDB" id="8954335at2759"/>
<dbReference type="PROSITE" id="PS51720">
    <property type="entry name" value="G_AIG1"/>
    <property type="match status" value="1"/>
</dbReference>
<protein>
    <submittedName>
        <fullName evidence="5">GTPase IMAP family member 8-like</fullName>
    </submittedName>
</protein>
<keyword evidence="6" id="KW-1185">Reference proteome</keyword>
<dbReference type="GO" id="GO:0005525">
    <property type="term" value="F:GTP binding"/>
    <property type="evidence" value="ECO:0007669"/>
    <property type="project" value="UniProtKB-KW"/>
</dbReference>
<name>A0A9W7W7W7_TRIRA</name>
<dbReference type="PANTHER" id="PTHR10903">
    <property type="entry name" value="GTPASE, IMAP FAMILY MEMBER-RELATED"/>
    <property type="match status" value="1"/>
</dbReference>
<keyword evidence="2" id="KW-0547">Nucleotide-binding</keyword>
<evidence type="ECO:0000259" key="4">
    <source>
        <dbReference type="PROSITE" id="PS51720"/>
    </source>
</evidence>
<reference evidence="5" key="1">
    <citation type="submission" date="2021-02" db="EMBL/GenBank/DDBJ databases">
        <title>Comparative genomics reveals that relaxation of natural selection precedes convergent phenotypic evolution of cavefish.</title>
        <authorList>
            <person name="Peng Z."/>
        </authorList>
    </citation>
    <scope>NUCLEOTIDE SEQUENCE</scope>
    <source>
        <tissue evidence="5">Muscle</tissue>
    </source>
</reference>
<dbReference type="InterPro" id="IPR006703">
    <property type="entry name" value="G_AIG1"/>
</dbReference>
<dbReference type="InterPro" id="IPR027417">
    <property type="entry name" value="P-loop_NTPase"/>
</dbReference>
<dbReference type="InterPro" id="IPR045058">
    <property type="entry name" value="GIMA/IAN/Toc"/>
</dbReference>
<gene>
    <name evidence="5" type="ORF">IRJ41_011429</name>
</gene>
<evidence type="ECO:0000313" key="6">
    <source>
        <dbReference type="Proteomes" id="UP001059041"/>
    </source>
</evidence>
<keyword evidence="3" id="KW-0342">GTP-binding</keyword>
<evidence type="ECO:0000256" key="3">
    <source>
        <dbReference type="ARBA" id="ARBA00023134"/>
    </source>
</evidence>
<comment type="similarity">
    <text evidence="1">Belongs to the TRAFAC class TrmE-Era-EngA-EngB-Septin-like GTPase superfamily. AIG1/Toc34/Toc159-like paraseptin GTPase family. IAN subfamily.</text>
</comment>
<dbReference type="EMBL" id="JAFHDT010000153">
    <property type="protein sequence ID" value="KAI7790366.1"/>
    <property type="molecule type" value="Genomic_DNA"/>
</dbReference>
<evidence type="ECO:0000313" key="5">
    <source>
        <dbReference type="EMBL" id="KAI7790366.1"/>
    </source>
</evidence>
<organism evidence="5 6">
    <name type="scientific">Triplophysa rosa</name>
    <name type="common">Cave loach</name>
    <dbReference type="NCBI Taxonomy" id="992332"/>
    <lineage>
        <taxon>Eukaryota</taxon>
        <taxon>Metazoa</taxon>
        <taxon>Chordata</taxon>
        <taxon>Craniata</taxon>
        <taxon>Vertebrata</taxon>
        <taxon>Euteleostomi</taxon>
        <taxon>Actinopterygii</taxon>
        <taxon>Neopterygii</taxon>
        <taxon>Teleostei</taxon>
        <taxon>Ostariophysi</taxon>
        <taxon>Cypriniformes</taxon>
        <taxon>Nemacheilidae</taxon>
        <taxon>Triplophysa</taxon>
    </lineage>
</organism>
<dbReference type="FunFam" id="3.40.50.300:FF:000366">
    <property type="entry name" value="GTPase, IMAP family member 2"/>
    <property type="match status" value="1"/>
</dbReference>
<feature type="domain" description="AIG1-type G" evidence="4">
    <location>
        <begin position="4"/>
        <end position="214"/>
    </location>
</feature>
<dbReference type="Gene3D" id="3.40.50.300">
    <property type="entry name" value="P-loop containing nucleotide triphosphate hydrolases"/>
    <property type="match status" value="2"/>
</dbReference>
<dbReference type="PANTHER" id="PTHR10903:SF186">
    <property type="entry name" value="GTPASE IMAP FAMILY MEMBER 4-LIKE-RELATED"/>
    <property type="match status" value="1"/>
</dbReference>
<comment type="caution">
    <text evidence="5">The sequence shown here is derived from an EMBL/GenBank/DDBJ whole genome shotgun (WGS) entry which is preliminary data.</text>
</comment>